<proteinExistence type="inferred from homology"/>
<dbReference type="OrthoDB" id="9788869at2"/>
<dbReference type="InterPro" id="IPR029066">
    <property type="entry name" value="PLP-binding_barrel"/>
</dbReference>
<dbReference type="SUPFAM" id="SSF51419">
    <property type="entry name" value="PLP-binding barrel"/>
    <property type="match status" value="1"/>
</dbReference>
<keyword evidence="5" id="KW-1185">Reference proteome</keyword>
<feature type="domain" description="D-serine dehydratase-like" evidence="3">
    <location>
        <begin position="257"/>
        <end position="348"/>
    </location>
</feature>
<evidence type="ECO:0000256" key="2">
    <source>
        <dbReference type="ARBA" id="ARBA00023239"/>
    </source>
</evidence>
<dbReference type="Pfam" id="PF01168">
    <property type="entry name" value="Ala_racemase_N"/>
    <property type="match status" value="1"/>
</dbReference>
<dbReference type="GO" id="GO:0008721">
    <property type="term" value="F:D-serine ammonia-lyase activity"/>
    <property type="evidence" value="ECO:0007669"/>
    <property type="project" value="TreeGrafter"/>
</dbReference>
<evidence type="ECO:0000313" key="4">
    <source>
        <dbReference type="EMBL" id="TNJ65591.1"/>
    </source>
</evidence>
<dbReference type="InterPro" id="IPR051466">
    <property type="entry name" value="D-amino_acid_metab_enzyme"/>
</dbReference>
<name>A0A5C4T9C6_9BACL</name>
<dbReference type="EMBL" id="VDCQ01000017">
    <property type="protein sequence ID" value="TNJ65591.1"/>
    <property type="molecule type" value="Genomic_DNA"/>
</dbReference>
<comment type="similarity">
    <text evidence="1">Belongs to the DSD1 family.</text>
</comment>
<organism evidence="4 5">
    <name type="scientific">Paenibacillus hemerocallicola</name>
    <dbReference type="NCBI Taxonomy" id="1172614"/>
    <lineage>
        <taxon>Bacteria</taxon>
        <taxon>Bacillati</taxon>
        <taxon>Bacillota</taxon>
        <taxon>Bacilli</taxon>
        <taxon>Bacillales</taxon>
        <taxon>Paenibacillaceae</taxon>
        <taxon>Paenibacillus</taxon>
    </lineage>
</organism>
<dbReference type="Proteomes" id="UP000307943">
    <property type="component" value="Unassembled WGS sequence"/>
</dbReference>
<sequence length="365" mass="39597">MINEQFELLSDTPFLALDLEVLERNLQNMAALAKAAGVKLRPHTKTHKSPYIAKKQLEYGAAGITVAKLGEAEVMAEHGIDDILIAFPLVGRNKLKRFSDLLGRAKLTVGLDDIAVAKGINDVGEAHKRRIPIYADVDTGLHRMGREVSESIGPILEIAKLPYLELRGLMSHTGHAYAKPTEEEIKAIAIEDAELMNEARLQLAKQGVEVPEISVGASATARFIRDIPHATEMRPGMYAFNDRFVMAAGGAEVEDCAVTVVATVVARPTPNRIIIDAGSKTFAADAFKHGGHGHVIGHPNVTLRSLSEEHGTIEVTGDSDLRIGDVLRIIPNHICPSINLADELFGFRNGELETVIPVLGRGKNR</sequence>
<dbReference type="SMART" id="SM01119">
    <property type="entry name" value="D-ser_dehydrat"/>
    <property type="match status" value="1"/>
</dbReference>
<dbReference type="InterPro" id="IPR026956">
    <property type="entry name" value="D-ser_dehydrat-like_dom"/>
</dbReference>
<protein>
    <recommendedName>
        <fullName evidence="3">D-serine dehydratase-like domain-containing protein</fullName>
    </recommendedName>
</protein>
<accession>A0A5C4T9C6</accession>
<evidence type="ECO:0000259" key="3">
    <source>
        <dbReference type="SMART" id="SM01119"/>
    </source>
</evidence>
<comment type="caution">
    <text evidence="4">The sequence shown here is derived from an EMBL/GenBank/DDBJ whole genome shotgun (WGS) entry which is preliminary data.</text>
</comment>
<evidence type="ECO:0000313" key="5">
    <source>
        <dbReference type="Proteomes" id="UP000307943"/>
    </source>
</evidence>
<dbReference type="PANTHER" id="PTHR28004:SF2">
    <property type="entry name" value="D-SERINE DEHYDRATASE"/>
    <property type="match status" value="1"/>
</dbReference>
<gene>
    <name evidence="4" type="ORF">FE784_14305</name>
</gene>
<dbReference type="InterPro" id="IPR001608">
    <property type="entry name" value="Ala_racemase_N"/>
</dbReference>
<dbReference type="RefSeq" id="WP_139602884.1">
    <property type="nucleotide sequence ID" value="NZ_VDCQ01000017.1"/>
</dbReference>
<dbReference type="InterPro" id="IPR042208">
    <property type="entry name" value="D-ser_dehydrat-like_sf"/>
</dbReference>
<dbReference type="PANTHER" id="PTHR28004">
    <property type="entry name" value="ZGC:162816-RELATED"/>
    <property type="match status" value="1"/>
</dbReference>
<dbReference type="GO" id="GO:0036088">
    <property type="term" value="P:D-serine catabolic process"/>
    <property type="evidence" value="ECO:0007669"/>
    <property type="project" value="TreeGrafter"/>
</dbReference>
<evidence type="ECO:0000256" key="1">
    <source>
        <dbReference type="ARBA" id="ARBA00005323"/>
    </source>
</evidence>
<reference evidence="4 5" key="1">
    <citation type="submission" date="2019-05" db="EMBL/GenBank/DDBJ databases">
        <title>We sequenced the genome of Paenibacillus hemerocallicola KCTC 33185 for further insight into its adaptation and study the phylogeny of Paenibacillus.</title>
        <authorList>
            <person name="Narsing Rao M.P."/>
        </authorList>
    </citation>
    <scope>NUCLEOTIDE SEQUENCE [LARGE SCALE GENOMIC DNA]</scope>
    <source>
        <strain evidence="4 5">KCTC 33185</strain>
    </source>
</reference>
<dbReference type="Pfam" id="PF14031">
    <property type="entry name" value="D-ser_dehydrat"/>
    <property type="match status" value="1"/>
</dbReference>
<dbReference type="Gene3D" id="3.20.20.10">
    <property type="entry name" value="Alanine racemase"/>
    <property type="match status" value="1"/>
</dbReference>
<dbReference type="Gene3D" id="2.40.37.20">
    <property type="entry name" value="D-serine dehydratase-like domain"/>
    <property type="match status" value="1"/>
</dbReference>
<keyword evidence="2" id="KW-0456">Lyase</keyword>
<dbReference type="AlphaFoldDB" id="A0A5C4T9C6"/>